<name>A0A0S2HVN8_9BACT</name>
<keyword evidence="2" id="KW-1185">Reference proteome</keyword>
<gene>
    <name evidence="1" type="ORF">L21SP5_00395</name>
</gene>
<sequence>MPTLKAIHICNSHKPTLQPKIAKEYVFANADGQKMKKYDRTTLCISNSGFSAILKHKTIIKGRCNLKV</sequence>
<dbReference type="KEGG" id="blq:L21SP5_00395"/>
<dbReference type="AlphaFoldDB" id="A0A0S2HVN8"/>
<accession>A0A0S2HVN8</accession>
<dbReference type="STRING" id="1307839.L21SP5_00395"/>
<protein>
    <submittedName>
        <fullName evidence="1">Uncharacterized protein</fullName>
    </submittedName>
</protein>
<dbReference type="Proteomes" id="UP000064893">
    <property type="component" value="Chromosome"/>
</dbReference>
<evidence type="ECO:0000313" key="2">
    <source>
        <dbReference type="Proteomes" id="UP000064893"/>
    </source>
</evidence>
<dbReference type="EMBL" id="CP013118">
    <property type="protein sequence ID" value="ALO14074.1"/>
    <property type="molecule type" value="Genomic_DNA"/>
</dbReference>
<organism evidence="1 2">
    <name type="scientific">Salinivirga cyanobacteriivorans</name>
    <dbReference type="NCBI Taxonomy" id="1307839"/>
    <lineage>
        <taxon>Bacteria</taxon>
        <taxon>Pseudomonadati</taxon>
        <taxon>Bacteroidota</taxon>
        <taxon>Bacteroidia</taxon>
        <taxon>Bacteroidales</taxon>
        <taxon>Salinivirgaceae</taxon>
        <taxon>Salinivirga</taxon>
    </lineage>
</organism>
<proteinExistence type="predicted"/>
<reference evidence="1 2" key="1">
    <citation type="submission" date="2015-11" db="EMBL/GenBank/DDBJ databases">
        <title>Description and complete genome sequence of a novel strain predominating in hypersaline microbial mats and representing a new family of the Bacteriodetes phylum.</title>
        <authorList>
            <person name="Spring S."/>
            <person name="Bunk B."/>
            <person name="Sproer C."/>
            <person name="Klenk H.-P."/>
        </authorList>
    </citation>
    <scope>NUCLEOTIDE SEQUENCE [LARGE SCALE GENOMIC DNA]</scope>
    <source>
        <strain evidence="1 2">L21-Spi-D4</strain>
    </source>
</reference>
<evidence type="ECO:0000313" key="1">
    <source>
        <dbReference type="EMBL" id="ALO14074.1"/>
    </source>
</evidence>